<dbReference type="RefSeq" id="WP_083559033.1">
    <property type="nucleotide sequence ID" value="NZ_AQQV01000001.1"/>
</dbReference>
<reference evidence="2 3" key="1">
    <citation type="submission" date="2013-04" db="EMBL/GenBank/DDBJ databases">
        <title>Oceanococcus atlanticus 22II-S10r2 Genome Sequencing.</title>
        <authorList>
            <person name="Lai Q."/>
            <person name="Li G."/>
            <person name="Shao Z."/>
        </authorList>
    </citation>
    <scope>NUCLEOTIDE SEQUENCE [LARGE SCALE GENOMIC DNA]</scope>
    <source>
        <strain evidence="2 3">22II-S10r2</strain>
    </source>
</reference>
<evidence type="ECO:0000313" key="3">
    <source>
        <dbReference type="Proteomes" id="UP000192342"/>
    </source>
</evidence>
<dbReference type="InterPro" id="IPR055346">
    <property type="entry name" value="Fe-S_cluster_assembly_SufBD"/>
</dbReference>
<comment type="caution">
    <text evidence="2">The sequence shown here is derived from an EMBL/GenBank/DDBJ whole genome shotgun (WGS) entry which is preliminary data.</text>
</comment>
<dbReference type="InterPro" id="IPR000825">
    <property type="entry name" value="SUF_FeS_clus_asmbl_SufBD_core"/>
</dbReference>
<dbReference type="PANTHER" id="PTHR43575">
    <property type="entry name" value="PROTEIN ABCI7, CHLOROPLASTIC"/>
    <property type="match status" value="1"/>
</dbReference>
<dbReference type="STRING" id="1317117.ATO7_00880"/>
<protein>
    <submittedName>
        <fullName evidence="2">FeS assembly protein SufD</fullName>
    </submittedName>
</protein>
<gene>
    <name evidence="2" type="ORF">ATO7_00880</name>
</gene>
<organism evidence="2 3">
    <name type="scientific">Oceanococcus atlanticus</name>
    <dbReference type="NCBI Taxonomy" id="1317117"/>
    <lineage>
        <taxon>Bacteria</taxon>
        <taxon>Pseudomonadati</taxon>
        <taxon>Pseudomonadota</taxon>
        <taxon>Gammaproteobacteria</taxon>
        <taxon>Chromatiales</taxon>
        <taxon>Oceanococcaceae</taxon>
        <taxon>Oceanococcus</taxon>
    </lineage>
</organism>
<dbReference type="GO" id="GO:0016226">
    <property type="term" value="P:iron-sulfur cluster assembly"/>
    <property type="evidence" value="ECO:0007669"/>
    <property type="project" value="InterPro"/>
</dbReference>
<dbReference type="NCBIfam" id="TIGR01981">
    <property type="entry name" value="sufD"/>
    <property type="match status" value="1"/>
</dbReference>
<feature type="domain" description="SUF system FeS cluster assembly SufBD core" evidence="1">
    <location>
        <begin position="122"/>
        <end position="349"/>
    </location>
</feature>
<name>A0A1Y1SFE9_9GAMM</name>
<keyword evidence="3" id="KW-1185">Reference proteome</keyword>
<dbReference type="SUPFAM" id="SSF101960">
    <property type="entry name" value="Stabilizer of iron transporter SufD"/>
    <property type="match status" value="1"/>
</dbReference>
<dbReference type="OrthoDB" id="9768262at2"/>
<dbReference type="AlphaFoldDB" id="A0A1Y1SFE9"/>
<dbReference type="PANTHER" id="PTHR43575:SF1">
    <property type="entry name" value="PROTEIN ABCI7, CHLOROPLASTIC"/>
    <property type="match status" value="1"/>
</dbReference>
<evidence type="ECO:0000259" key="1">
    <source>
        <dbReference type="Pfam" id="PF01458"/>
    </source>
</evidence>
<proteinExistence type="predicted"/>
<dbReference type="InterPro" id="IPR037284">
    <property type="entry name" value="SUF_FeS_clus_asmbl_SufBD_sf"/>
</dbReference>
<dbReference type="Proteomes" id="UP000192342">
    <property type="component" value="Unassembled WGS sequence"/>
</dbReference>
<dbReference type="EMBL" id="AQQV01000001">
    <property type="protein sequence ID" value="ORE88385.1"/>
    <property type="molecule type" value="Genomic_DNA"/>
</dbReference>
<evidence type="ECO:0000313" key="2">
    <source>
        <dbReference type="EMBL" id="ORE88385.1"/>
    </source>
</evidence>
<accession>A0A1Y1SFE9</accession>
<dbReference type="Pfam" id="PF01458">
    <property type="entry name" value="SUFBD_core"/>
    <property type="match status" value="1"/>
</dbReference>
<dbReference type="InterPro" id="IPR011542">
    <property type="entry name" value="SUF_FeS_clus_asmbl_SufD"/>
</dbReference>
<sequence length="380" mass="42139">MSEQIAPSAIRWPTRKQEAWKYTDLAAWSKLMPEAFSLAPAQADQAPRTLWQGDCARRLVWLDGTFQAAWSHGEAPQASDKADQRTCSALKDLITHSRSESHSLELSSADKFIHLVFAHASGQDALSHLSLDIEVPDNSEVTIIEEHVGGRAGLASQQLNLNLGANARVQHVRLQHCAATQMLIAGQHARLANHARLFQTHIEWGGRLSRLHSTLGLEGQGAECHYYALSGLGDRQHVDHQVEVRHEAAHAISRLRARGIVGDSARQVFNGKVYVARGAQKTDSDQLLRNLLLSDKAEVDAKPELEIYADDVRCAHGSTVGRLDDAALFYLRSRGLNRAEARRLLMLSFAERVLREIPDEALRHQTRDAFADHLSLQTPA</sequence>